<comment type="similarity">
    <text evidence="1">Belongs to the PhzF family.</text>
</comment>
<feature type="active site" evidence="3">
    <location>
        <position position="44"/>
    </location>
</feature>
<dbReference type="Gene3D" id="3.10.310.10">
    <property type="entry name" value="Diaminopimelate Epimerase, Chain A, domain 1"/>
    <property type="match status" value="2"/>
</dbReference>
<dbReference type="EMBL" id="QXED01000013">
    <property type="protein sequence ID" value="RIV18078.1"/>
    <property type="molecule type" value="Genomic_DNA"/>
</dbReference>
<dbReference type="PIRSF" id="PIRSF016184">
    <property type="entry name" value="PhzC_PhzF"/>
    <property type="match status" value="1"/>
</dbReference>
<evidence type="ECO:0000313" key="4">
    <source>
        <dbReference type="EMBL" id="RIV18078.1"/>
    </source>
</evidence>
<reference evidence="4 5" key="1">
    <citation type="submission" date="2018-08" db="EMBL/GenBank/DDBJ databases">
        <title>Fibrisoma montanum sp. nov., isolated from Danxia mountain soil.</title>
        <authorList>
            <person name="Huang Y."/>
        </authorList>
    </citation>
    <scope>NUCLEOTIDE SEQUENCE [LARGE SCALE GENOMIC DNA]</scope>
    <source>
        <strain evidence="4 5">HYT19</strain>
    </source>
</reference>
<evidence type="ECO:0000256" key="3">
    <source>
        <dbReference type="PIRSR" id="PIRSR016184-1"/>
    </source>
</evidence>
<keyword evidence="5" id="KW-1185">Reference proteome</keyword>
<keyword evidence="2" id="KW-0413">Isomerase</keyword>
<dbReference type="NCBIfam" id="TIGR00654">
    <property type="entry name" value="PhzF_family"/>
    <property type="match status" value="1"/>
</dbReference>
<evidence type="ECO:0000256" key="1">
    <source>
        <dbReference type="ARBA" id="ARBA00008270"/>
    </source>
</evidence>
<name>A0A418LY08_9BACT</name>
<dbReference type="SUPFAM" id="SSF54506">
    <property type="entry name" value="Diaminopimelate epimerase-like"/>
    <property type="match status" value="1"/>
</dbReference>
<dbReference type="GO" id="GO:0016853">
    <property type="term" value="F:isomerase activity"/>
    <property type="evidence" value="ECO:0007669"/>
    <property type="project" value="UniProtKB-KW"/>
</dbReference>
<dbReference type="InterPro" id="IPR003719">
    <property type="entry name" value="Phenazine_PhzF-like"/>
</dbReference>
<protein>
    <submittedName>
        <fullName evidence="4">PhzF family phenazine biosynthesis protein</fullName>
    </submittedName>
</protein>
<sequence>MRLYQLDAFADRLFAGNPAAVCPLDQWLPDETMQRIAAENNLAETAFYVRTDEPNHYHIRWFTPTVEVDLCGHATLATAYVVYFLEDRPDVDEIQFDSRSGTLKVCRSEDGWLTLDFPVDVIQKPNVQPPALQNSFHERPTTILKGRSDYLLVFERQEQIEALDPDFRELSTVPARGIIVTAPGNPDSGIDFVSRFFGPQSGIDEDPVTGSAHTTLVPYWAEKLGKNELTARQLSKRGGYLRCKLHDDRVDITGQVQLYLRGEIVLGD</sequence>
<evidence type="ECO:0000256" key="2">
    <source>
        <dbReference type="ARBA" id="ARBA00023235"/>
    </source>
</evidence>
<dbReference type="AlphaFoldDB" id="A0A418LY08"/>
<dbReference type="Proteomes" id="UP000283523">
    <property type="component" value="Unassembled WGS sequence"/>
</dbReference>
<proteinExistence type="inferred from homology"/>
<comment type="caution">
    <text evidence="4">The sequence shown here is derived from an EMBL/GenBank/DDBJ whole genome shotgun (WGS) entry which is preliminary data.</text>
</comment>
<gene>
    <name evidence="4" type="ORF">DYU11_29415</name>
</gene>
<dbReference type="PANTHER" id="PTHR13774">
    <property type="entry name" value="PHENAZINE BIOSYNTHESIS PROTEIN"/>
    <property type="match status" value="1"/>
</dbReference>
<accession>A0A418LY08</accession>
<dbReference type="RefSeq" id="WP_119671329.1">
    <property type="nucleotide sequence ID" value="NZ_QXED01000013.1"/>
</dbReference>
<dbReference type="PANTHER" id="PTHR13774:SF17">
    <property type="entry name" value="PHENAZINE BIOSYNTHESIS-LIKE DOMAIN-CONTAINING PROTEIN"/>
    <property type="match status" value="1"/>
</dbReference>
<dbReference type="GO" id="GO:0005737">
    <property type="term" value="C:cytoplasm"/>
    <property type="evidence" value="ECO:0007669"/>
    <property type="project" value="TreeGrafter"/>
</dbReference>
<dbReference type="OrthoDB" id="9788221at2"/>
<dbReference type="Pfam" id="PF02567">
    <property type="entry name" value="PhzC-PhzF"/>
    <property type="match status" value="1"/>
</dbReference>
<organism evidence="4 5">
    <name type="scientific">Fibrisoma montanum</name>
    <dbReference type="NCBI Taxonomy" id="2305895"/>
    <lineage>
        <taxon>Bacteria</taxon>
        <taxon>Pseudomonadati</taxon>
        <taxon>Bacteroidota</taxon>
        <taxon>Cytophagia</taxon>
        <taxon>Cytophagales</taxon>
        <taxon>Spirosomataceae</taxon>
        <taxon>Fibrisoma</taxon>
    </lineage>
</organism>
<evidence type="ECO:0000313" key="5">
    <source>
        <dbReference type="Proteomes" id="UP000283523"/>
    </source>
</evidence>